<dbReference type="InterPro" id="IPR003156">
    <property type="entry name" value="DHHA1_dom"/>
</dbReference>
<keyword evidence="11" id="KW-1185">Reference proteome</keyword>
<keyword evidence="3" id="KW-0540">Nuclease</keyword>
<evidence type="ECO:0000256" key="5">
    <source>
        <dbReference type="ARBA" id="ARBA00022839"/>
    </source>
</evidence>
<feature type="domain" description="RecJ OB" evidence="9">
    <location>
        <begin position="476"/>
        <end position="585"/>
    </location>
</feature>
<name>A0A3S2ZCP1_9PROT</name>
<dbReference type="Pfam" id="PF17768">
    <property type="entry name" value="RecJ_OB"/>
    <property type="match status" value="1"/>
</dbReference>
<feature type="coiled-coil region" evidence="6">
    <location>
        <begin position="329"/>
        <end position="361"/>
    </location>
</feature>
<sequence>MTDQAYLGVERSASGKRWELRPVDERLAAAISQSRGLPDIVGRAIVGRGIGLEDIEGFLNPSLRDQMPDPMHLRGMEEGVSRLLHAIQNGEKVAVFGDYDVDGATSSALFRRYFGALGLPLQVYIPDRIAEGYGPNAPALLKLHRDGVRLVITVDCGITAFDPLTAAKEAGLDVIVVDHHAAEPRLPAASAVINPNRLDDDSPHGYLAAVGVTFLVLVALNRALREAGWFKQRREPDLRQLLDIVALGTVADVVALRGLNRVLTAQGLKVLAQRRNVGLRALADVAGMDEMPGTYHLGFLLGPRINAGGRVGEPSLGADLLSTEDEGAARDIARRLDGYNAERKEIEAQCLEQAIDIAEDRGIGEHLVYVGAEGWHPGVIGIVAGRLKERYNRPACVVAFENGVGKGSGRSVEGVDLGAHVIAARQSDLLMNGGGHKMAAGFSVAEGQSEAFAAFLEERISAELAGAPIRPRLSLDGGLSVSGATLDLIGSLENLAPFGMGNAEPRFALPNARVAHADVVGTDHVRCRIAGEGGASLKAIAFRCADQEMGSLLLSARGGAPIHLAGRLRVDRWQGREQPQLMIDDAATTN</sequence>
<evidence type="ECO:0000313" key="11">
    <source>
        <dbReference type="Proteomes" id="UP000287447"/>
    </source>
</evidence>
<proteinExistence type="inferred from homology"/>
<dbReference type="Gene3D" id="3.90.1640.30">
    <property type="match status" value="1"/>
</dbReference>
<accession>A0A3S2ZCP1</accession>
<dbReference type="GO" id="GO:0008409">
    <property type="term" value="F:5'-3' exonuclease activity"/>
    <property type="evidence" value="ECO:0007669"/>
    <property type="project" value="InterPro"/>
</dbReference>
<dbReference type="InterPro" id="IPR051673">
    <property type="entry name" value="SSDNA_exonuclease_RecJ"/>
</dbReference>
<feature type="domain" description="DHHA1" evidence="8">
    <location>
        <begin position="367"/>
        <end position="461"/>
    </location>
</feature>
<dbReference type="GO" id="GO:0006310">
    <property type="term" value="P:DNA recombination"/>
    <property type="evidence" value="ECO:0007669"/>
    <property type="project" value="InterPro"/>
</dbReference>
<dbReference type="AlphaFoldDB" id="A0A3S2ZCP1"/>
<dbReference type="Pfam" id="PF02272">
    <property type="entry name" value="DHHA1"/>
    <property type="match status" value="1"/>
</dbReference>
<evidence type="ECO:0000313" key="10">
    <source>
        <dbReference type="EMBL" id="RVU39482.1"/>
    </source>
</evidence>
<evidence type="ECO:0000256" key="1">
    <source>
        <dbReference type="ARBA" id="ARBA00005915"/>
    </source>
</evidence>
<dbReference type="InterPro" id="IPR041122">
    <property type="entry name" value="RecJ_OB"/>
</dbReference>
<evidence type="ECO:0000259" key="9">
    <source>
        <dbReference type="Pfam" id="PF17768"/>
    </source>
</evidence>
<dbReference type="RefSeq" id="WP_127764853.1">
    <property type="nucleotide sequence ID" value="NZ_SADE01000001.1"/>
</dbReference>
<comment type="similarity">
    <text evidence="1">Belongs to the RecJ family.</text>
</comment>
<dbReference type="InterPro" id="IPR004610">
    <property type="entry name" value="RecJ"/>
</dbReference>
<dbReference type="Pfam" id="PF01368">
    <property type="entry name" value="DHH"/>
    <property type="match status" value="1"/>
</dbReference>
<dbReference type="GO" id="GO:0006281">
    <property type="term" value="P:DNA repair"/>
    <property type="evidence" value="ECO:0007669"/>
    <property type="project" value="InterPro"/>
</dbReference>
<dbReference type="OrthoDB" id="9809852at2"/>
<evidence type="ECO:0000256" key="4">
    <source>
        <dbReference type="ARBA" id="ARBA00022801"/>
    </source>
</evidence>
<protein>
    <recommendedName>
        <fullName evidence="2">Single-stranded-DNA-specific exonuclease RecJ</fullName>
    </recommendedName>
</protein>
<keyword evidence="6" id="KW-0175">Coiled coil</keyword>
<gene>
    <name evidence="10" type="primary">recJ</name>
    <name evidence="10" type="ORF">EOI86_09690</name>
</gene>
<dbReference type="Proteomes" id="UP000287447">
    <property type="component" value="Unassembled WGS sequence"/>
</dbReference>
<dbReference type="PANTHER" id="PTHR30255">
    <property type="entry name" value="SINGLE-STRANDED-DNA-SPECIFIC EXONUCLEASE RECJ"/>
    <property type="match status" value="1"/>
</dbReference>
<dbReference type="EMBL" id="SADE01000001">
    <property type="protein sequence ID" value="RVU39482.1"/>
    <property type="molecule type" value="Genomic_DNA"/>
</dbReference>
<evidence type="ECO:0000256" key="3">
    <source>
        <dbReference type="ARBA" id="ARBA00022722"/>
    </source>
</evidence>
<dbReference type="SUPFAM" id="SSF64182">
    <property type="entry name" value="DHH phosphoesterases"/>
    <property type="match status" value="1"/>
</dbReference>
<dbReference type="Gene3D" id="3.10.310.30">
    <property type="match status" value="1"/>
</dbReference>
<dbReference type="NCBIfam" id="TIGR00644">
    <property type="entry name" value="recJ"/>
    <property type="match status" value="1"/>
</dbReference>
<comment type="caution">
    <text evidence="10">The sequence shown here is derived from an EMBL/GenBank/DDBJ whole genome shotgun (WGS) entry which is preliminary data.</text>
</comment>
<evidence type="ECO:0000256" key="2">
    <source>
        <dbReference type="ARBA" id="ARBA00019841"/>
    </source>
</evidence>
<organism evidence="10 11">
    <name type="scientific">Hwanghaeella grinnelliae</name>
    <dbReference type="NCBI Taxonomy" id="2500179"/>
    <lineage>
        <taxon>Bacteria</taxon>
        <taxon>Pseudomonadati</taxon>
        <taxon>Pseudomonadota</taxon>
        <taxon>Alphaproteobacteria</taxon>
        <taxon>Rhodospirillales</taxon>
        <taxon>Rhodospirillaceae</taxon>
        <taxon>Hwanghaeella</taxon>
    </lineage>
</organism>
<dbReference type="InterPro" id="IPR038763">
    <property type="entry name" value="DHH_sf"/>
</dbReference>
<reference evidence="11" key="1">
    <citation type="submission" date="2019-01" db="EMBL/GenBank/DDBJ databases">
        <title>Gri0909 isolated from a small marine red alga.</title>
        <authorList>
            <person name="Kim J."/>
            <person name="Jeong S.E."/>
            <person name="Jeon C.O."/>
        </authorList>
    </citation>
    <scope>NUCLEOTIDE SEQUENCE [LARGE SCALE GENOMIC DNA]</scope>
    <source>
        <strain evidence="11">Gri0909</strain>
    </source>
</reference>
<evidence type="ECO:0000259" key="7">
    <source>
        <dbReference type="Pfam" id="PF01368"/>
    </source>
</evidence>
<dbReference type="GO" id="GO:0003676">
    <property type="term" value="F:nucleic acid binding"/>
    <property type="evidence" value="ECO:0007669"/>
    <property type="project" value="InterPro"/>
</dbReference>
<dbReference type="PANTHER" id="PTHR30255:SF2">
    <property type="entry name" value="SINGLE-STRANDED-DNA-SPECIFIC EXONUCLEASE RECJ"/>
    <property type="match status" value="1"/>
</dbReference>
<evidence type="ECO:0000256" key="6">
    <source>
        <dbReference type="SAM" id="Coils"/>
    </source>
</evidence>
<feature type="domain" description="DDH" evidence="7">
    <location>
        <begin position="92"/>
        <end position="249"/>
    </location>
</feature>
<keyword evidence="5 10" id="KW-0269">Exonuclease</keyword>
<keyword evidence="4" id="KW-0378">Hydrolase</keyword>
<dbReference type="InterPro" id="IPR001667">
    <property type="entry name" value="DDH_dom"/>
</dbReference>
<evidence type="ECO:0000259" key="8">
    <source>
        <dbReference type="Pfam" id="PF02272"/>
    </source>
</evidence>